<dbReference type="InterPro" id="IPR038765">
    <property type="entry name" value="Papain-like_cys_pep_sf"/>
</dbReference>
<dbReference type="InterPro" id="IPR000064">
    <property type="entry name" value="NLP_P60_dom"/>
</dbReference>
<dbReference type="SUPFAM" id="SSF54001">
    <property type="entry name" value="Cysteine proteinases"/>
    <property type="match status" value="1"/>
</dbReference>
<dbReference type="PANTHER" id="PTHR47053">
    <property type="entry name" value="MUREIN DD-ENDOPEPTIDASE MEPH-RELATED"/>
    <property type="match status" value="1"/>
</dbReference>
<proteinExistence type="inferred from homology"/>
<reference evidence="7 8" key="1">
    <citation type="journal article" date="2013" name="J. Microbiol.">
        <title>Mucilaginibacter ginsenosidivorax sp. nov., with ginsenoside converting activity isolated from sediment.</title>
        <authorList>
            <person name="Kim J.K."/>
            <person name="Choi T.E."/>
            <person name="Liu Q.M."/>
            <person name="Park H.Y."/>
            <person name="Yi T.H."/>
            <person name="Yoon M.H."/>
            <person name="Kim S.C."/>
            <person name="Im W.T."/>
        </authorList>
    </citation>
    <scope>NUCLEOTIDE SEQUENCE [LARGE SCALE GENOMIC DNA]</scope>
    <source>
        <strain evidence="7 8">KHI28</strain>
    </source>
</reference>
<dbReference type="Pfam" id="PF00877">
    <property type="entry name" value="NLPC_P60"/>
    <property type="match status" value="1"/>
</dbReference>
<dbReference type="GO" id="GO:0006508">
    <property type="term" value="P:proteolysis"/>
    <property type="evidence" value="ECO:0007669"/>
    <property type="project" value="UniProtKB-KW"/>
</dbReference>
<sequence>MRFYLGTLTLLFFLISANGSAHATRRAVRKNHKTTKSAKRHKHFTTYTRPVIDTAISTGCASPEELITFAKSLQGIRYRFGSTNPEKGFDCSGFVNYVFNHFGISIPRSSVDFTDVQGGVDLKDAKFGDLILFTGTKKHTRRAGHIGIIVSMPGEPIQFIHSTSGEANGVTLTTMNDYYMGRYMRTIRVFSDNNQAEAYPETASR</sequence>
<dbReference type="KEGG" id="mgk:FSB76_12225"/>
<keyword evidence="5" id="KW-0732">Signal</keyword>
<evidence type="ECO:0000256" key="5">
    <source>
        <dbReference type="SAM" id="SignalP"/>
    </source>
</evidence>
<protein>
    <submittedName>
        <fullName evidence="7">NlpC/P60 family protein</fullName>
    </submittedName>
</protein>
<keyword evidence="2" id="KW-0645">Protease</keyword>
<dbReference type="PANTHER" id="PTHR47053:SF1">
    <property type="entry name" value="MUREIN DD-ENDOPEPTIDASE MEPH-RELATED"/>
    <property type="match status" value="1"/>
</dbReference>
<dbReference type="EMBL" id="CP042437">
    <property type="protein sequence ID" value="QEC76679.1"/>
    <property type="molecule type" value="Genomic_DNA"/>
</dbReference>
<dbReference type="AlphaFoldDB" id="A0A5B8VYY9"/>
<evidence type="ECO:0000313" key="7">
    <source>
        <dbReference type="EMBL" id="QEC76679.1"/>
    </source>
</evidence>
<keyword evidence="8" id="KW-1185">Reference proteome</keyword>
<evidence type="ECO:0000313" key="8">
    <source>
        <dbReference type="Proteomes" id="UP000321362"/>
    </source>
</evidence>
<feature type="signal peptide" evidence="5">
    <location>
        <begin position="1"/>
        <end position="23"/>
    </location>
</feature>
<keyword evidence="3" id="KW-0378">Hydrolase</keyword>
<evidence type="ECO:0000256" key="2">
    <source>
        <dbReference type="ARBA" id="ARBA00022670"/>
    </source>
</evidence>
<dbReference type="GO" id="GO:0008234">
    <property type="term" value="F:cysteine-type peptidase activity"/>
    <property type="evidence" value="ECO:0007669"/>
    <property type="project" value="UniProtKB-KW"/>
</dbReference>
<comment type="similarity">
    <text evidence="1">Belongs to the peptidase C40 family.</text>
</comment>
<accession>A0A5B8VYY9</accession>
<dbReference type="Proteomes" id="UP000321362">
    <property type="component" value="Chromosome"/>
</dbReference>
<dbReference type="InterPro" id="IPR051202">
    <property type="entry name" value="Peptidase_C40"/>
</dbReference>
<name>A0A5B8VYY9_9SPHI</name>
<feature type="chain" id="PRO_5022954829" evidence="5">
    <location>
        <begin position="24"/>
        <end position="205"/>
    </location>
</feature>
<evidence type="ECO:0000259" key="6">
    <source>
        <dbReference type="PROSITE" id="PS51935"/>
    </source>
</evidence>
<dbReference type="RefSeq" id="WP_147053849.1">
    <property type="nucleotide sequence ID" value="NZ_CP042437.1"/>
</dbReference>
<dbReference type="PROSITE" id="PS51935">
    <property type="entry name" value="NLPC_P60"/>
    <property type="match status" value="1"/>
</dbReference>
<evidence type="ECO:0000256" key="4">
    <source>
        <dbReference type="ARBA" id="ARBA00022807"/>
    </source>
</evidence>
<dbReference type="Gene3D" id="3.90.1720.10">
    <property type="entry name" value="endopeptidase domain like (from Nostoc punctiforme)"/>
    <property type="match status" value="1"/>
</dbReference>
<organism evidence="7 8">
    <name type="scientific">Mucilaginibacter ginsenosidivorax</name>
    <dbReference type="NCBI Taxonomy" id="862126"/>
    <lineage>
        <taxon>Bacteria</taxon>
        <taxon>Pseudomonadati</taxon>
        <taxon>Bacteroidota</taxon>
        <taxon>Sphingobacteriia</taxon>
        <taxon>Sphingobacteriales</taxon>
        <taxon>Sphingobacteriaceae</taxon>
        <taxon>Mucilaginibacter</taxon>
    </lineage>
</organism>
<feature type="domain" description="NlpC/P60" evidence="6">
    <location>
        <begin position="60"/>
        <end position="190"/>
    </location>
</feature>
<keyword evidence="4" id="KW-0788">Thiol protease</keyword>
<evidence type="ECO:0000256" key="3">
    <source>
        <dbReference type="ARBA" id="ARBA00022801"/>
    </source>
</evidence>
<gene>
    <name evidence="7" type="ORF">FSB76_12225</name>
</gene>
<dbReference type="OrthoDB" id="9807055at2"/>
<evidence type="ECO:0000256" key="1">
    <source>
        <dbReference type="ARBA" id="ARBA00007074"/>
    </source>
</evidence>